<dbReference type="CDD" id="cd22909">
    <property type="entry name" value="HFD_archaea_histone-like"/>
    <property type="match status" value="1"/>
</dbReference>
<reference evidence="9" key="1">
    <citation type="journal article" date="2020" name="bioRxiv">
        <title>A rank-normalized archaeal taxonomy based on genome phylogeny resolves widespread incomplete and uneven classifications.</title>
        <authorList>
            <person name="Rinke C."/>
            <person name="Chuvochina M."/>
            <person name="Mussig A.J."/>
            <person name="Chaumeil P.-A."/>
            <person name="Waite D.W."/>
            <person name="Whitman W.B."/>
            <person name="Parks D.H."/>
            <person name="Hugenholtz P."/>
        </authorList>
    </citation>
    <scope>NUCLEOTIDE SEQUENCE [LARGE SCALE GENOMIC DNA]</scope>
</reference>
<gene>
    <name evidence="8" type="ORF">HA254_04065</name>
</gene>
<comment type="similarity">
    <text evidence="3">Belongs to the archaeal histone HMF family.</text>
</comment>
<dbReference type="GO" id="GO:0046982">
    <property type="term" value="F:protein heterodimerization activity"/>
    <property type="evidence" value="ECO:0007669"/>
    <property type="project" value="InterPro"/>
</dbReference>
<evidence type="ECO:0000256" key="4">
    <source>
        <dbReference type="ARBA" id="ARBA00022454"/>
    </source>
</evidence>
<organism evidence="8 9">
    <name type="scientific">Candidatus Iainarchaeum sp</name>
    <dbReference type="NCBI Taxonomy" id="3101447"/>
    <lineage>
        <taxon>Archaea</taxon>
        <taxon>Candidatus Iainarchaeota</taxon>
        <taxon>Candidatus Iainarchaeia</taxon>
        <taxon>Candidatus Iainarchaeales</taxon>
        <taxon>Candidatus Iainarchaeaceae</taxon>
        <taxon>Candidatus Iainarchaeum</taxon>
    </lineage>
</organism>
<dbReference type="AlphaFoldDB" id="A0A7J4IY90"/>
<keyword evidence="6" id="KW-0238">DNA-binding</keyword>
<comment type="caution">
    <text evidence="8">The sequence shown here is derived from an EMBL/GenBank/DDBJ whole genome shotgun (WGS) entry which is preliminary data.</text>
</comment>
<evidence type="ECO:0000259" key="7">
    <source>
        <dbReference type="Pfam" id="PF00808"/>
    </source>
</evidence>
<dbReference type="InterPro" id="IPR050004">
    <property type="entry name" value="HmfB-like"/>
</dbReference>
<evidence type="ECO:0000313" key="9">
    <source>
        <dbReference type="Proteomes" id="UP000565078"/>
    </source>
</evidence>
<dbReference type="InterPro" id="IPR003958">
    <property type="entry name" value="CBFA_NFYB_domain"/>
</dbReference>
<dbReference type="InterPro" id="IPR050947">
    <property type="entry name" value="Archaeal_histone_HMF"/>
</dbReference>
<dbReference type="InterPro" id="IPR009072">
    <property type="entry name" value="Histone-fold"/>
</dbReference>
<dbReference type="NCBIfam" id="NF043032">
    <property type="entry name" value="archaea_histone"/>
    <property type="match status" value="1"/>
</dbReference>
<evidence type="ECO:0000256" key="3">
    <source>
        <dbReference type="ARBA" id="ARBA00008264"/>
    </source>
</evidence>
<protein>
    <submittedName>
        <fullName evidence="8">Histone family protein</fullName>
    </submittedName>
</protein>
<evidence type="ECO:0000256" key="6">
    <source>
        <dbReference type="ARBA" id="ARBA00023125"/>
    </source>
</evidence>
<dbReference type="EMBL" id="DUGC01000062">
    <property type="protein sequence ID" value="HIH09820.1"/>
    <property type="molecule type" value="Genomic_DNA"/>
</dbReference>
<dbReference type="Proteomes" id="UP000565078">
    <property type="component" value="Unassembled WGS sequence"/>
</dbReference>
<dbReference type="PANTHER" id="PTHR47828">
    <property type="entry name" value="ARCHAEAL HISTONE A"/>
    <property type="match status" value="1"/>
</dbReference>
<name>A0A7J4IY90_9ARCH</name>
<sequence length="72" mass="7663">MGNQILPLAAVDRIIRKAGAGRVSEDAVVALAEVLEEEGVKISQQANEFAKHANRKTVVGADIRLALKQVKG</sequence>
<dbReference type="GO" id="GO:0005694">
    <property type="term" value="C:chromosome"/>
    <property type="evidence" value="ECO:0007669"/>
    <property type="project" value="UniProtKB-SubCell"/>
</dbReference>
<dbReference type="GO" id="GO:0003677">
    <property type="term" value="F:DNA binding"/>
    <property type="evidence" value="ECO:0007669"/>
    <property type="project" value="UniProtKB-KW"/>
</dbReference>
<keyword evidence="4" id="KW-0158">Chromosome</keyword>
<evidence type="ECO:0000313" key="8">
    <source>
        <dbReference type="EMBL" id="HIH09820.1"/>
    </source>
</evidence>
<evidence type="ECO:0000256" key="1">
    <source>
        <dbReference type="ARBA" id="ARBA00004286"/>
    </source>
</evidence>
<evidence type="ECO:0000256" key="2">
    <source>
        <dbReference type="ARBA" id="ARBA00004496"/>
    </source>
</evidence>
<keyword evidence="5" id="KW-0963">Cytoplasm</keyword>
<dbReference type="Pfam" id="PF00808">
    <property type="entry name" value="CBFD_NFYB_HMF"/>
    <property type="match status" value="1"/>
</dbReference>
<dbReference type="GO" id="GO:0005737">
    <property type="term" value="C:cytoplasm"/>
    <property type="evidence" value="ECO:0007669"/>
    <property type="project" value="UniProtKB-SubCell"/>
</dbReference>
<accession>A0A7J4IY90</accession>
<feature type="domain" description="Transcription factor CBF/NF-Y/archaeal histone" evidence="7">
    <location>
        <begin position="6"/>
        <end position="67"/>
    </location>
</feature>
<dbReference type="SUPFAM" id="SSF47113">
    <property type="entry name" value="Histone-fold"/>
    <property type="match status" value="1"/>
</dbReference>
<proteinExistence type="inferred from homology"/>
<dbReference type="Gene3D" id="1.10.20.10">
    <property type="entry name" value="Histone, subunit A"/>
    <property type="match status" value="1"/>
</dbReference>
<comment type="subcellular location">
    <subcellularLocation>
        <location evidence="1">Chromosome</location>
    </subcellularLocation>
    <subcellularLocation>
        <location evidence="2">Cytoplasm</location>
    </subcellularLocation>
</comment>
<dbReference type="PANTHER" id="PTHR47828:SF1">
    <property type="entry name" value="ARCHAEAL HISTONE A"/>
    <property type="match status" value="1"/>
</dbReference>
<evidence type="ECO:0000256" key="5">
    <source>
        <dbReference type="ARBA" id="ARBA00022490"/>
    </source>
</evidence>